<organism evidence="1 2">
    <name type="scientific">Leptospira wolffii</name>
    <dbReference type="NCBI Taxonomy" id="409998"/>
    <lineage>
        <taxon>Bacteria</taxon>
        <taxon>Pseudomonadati</taxon>
        <taxon>Spirochaetota</taxon>
        <taxon>Spirochaetia</taxon>
        <taxon>Leptospirales</taxon>
        <taxon>Leptospiraceae</taxon>
        <taxon>Leptospira</taxon>
    </lineage>
</organism>
<dbReference type="EMBL" id="NPDT01000002">
    <property type="protein sequence ID" value="PJZ66454.1"/>
    <property type="molecule type" value="Genomic_DNA"/>
</dbReference>
<proteinExistence type="predicted"/>
<dbReference type="RefSeq" id="WP_016543574.1">
    <property type="nucleotide sequence ID" value="NZ_NPDT01000002.1"/>
</dbReference>
<protein>
    <submittedName>
        <fullName evidence="1">Uncharacterized protein</fullName>
    </submittedName>
</protein>
<gene>
    <name evidence="1" type="ORF">CH371_09350</name>
</gene>
<name>A0A2M9ZDK3_9LEPT</name>
<reference evidence="1 2" key="1">
    <citation type="submission" date="2017-07" db="EMBL/GenBank/DDBJ databases">
        <title>Leptospira spp. isolated from tropical soils.</title>
        <authorList>
            <person name="Thibeaux R."/>
            <person name="Iraola G."/>
            <person name="Ferres I."/>
            <person name="Bierque E."/>
            <person name="Girault D."/>
            <person name="Soupe-Gilbert M.-E."/>
            <person name="Picardeau M."/>
            <person name="Goarant C."/>
        </authorList>
    </citation>
    <scope>NUCLEOTIDE SEQUENCE [LARGE SCALE GENOMIC DNA]</scope>
    <source>
        <strain evidence="1 2">FH2-C-A2</strain>
    </source>
</reference>
<dbReference type="AlphaFoldDB" id="A0A2M9ZDK3"/>
<dbReference type="Proteomes" id="UP000231912">
    <property type="component" value="Unassembled WGS sequence"/>
</dbReference>
<sequence>MARKLKRIEDSLPDSPDALEITKILFHSILSYLSKKEGGSVSKTEIKELLLDSLNLVKGFRVEWGEIQKFGKGKLIVSYKGKAALLDIEEISESILRLWERHLDSHHGKR</sequence>
<evidence type="ECO:0000313" key="1">
    <source>
        <dbReference type="EMBL" id="PJZ66454.1"/>
    </source>
</evidence>
<comment type="caution">
    <text evidence="1">The sequence shown here is derived from an EMBL/GenBank/DDBJ whole genome shotgun (WGS) entry which is preliminary data.</text>
</comment>
<evidence type="ECO:0000313" key="2">
    <source>
        <dbReference type="Proteomes" id="UP000231912"/>
    </source>
</evidence>
<accession>A0A2M9ZDK3</accession>